<proteinExistence type="predicted"/>
<evidence type="ECO:0000313" key="2">
    <source>
        <dbReference type="Proteomes" id="UP000304953"/>
    </source>
</evidence>
<name>A0AC61RYB0_9FIRM</name>
<dbReference type="Proteomes" id="UP000304953">
    <property type="component" value="Unassembled WGS sequence"/>
</dbReference>
<keyword evidence="2" id="KW-1185">Reference proteome</keyword>
<sequence length="235" mass="27312">MVRIAVVEDDNSYVGELTEYLKRYQQICEEKLEITIYQDGDEITSSYKAQFDIILMDIQMKFVDGMTAAKEIREIDSEVIIIFITNVSQYAIRGYEVGALDYILKPVSYFVFSQKLTRAMERIKKLEKKDIIIQTKDGVARLNVSNVQYIESFDHNLVFHTEEKDFISNMTMKSIEKELNNSTFSRGNHCYFINLAHVDGIEDGCAVIKGKMLQISRSRKNGFMKDLTKYWGNER</sequence>
<dbReference type="EMBL" id="SRYA01000011">
    <property type="protein sequence ID" value="TGY97002.1"/>
    <property type="molecule type" value="Genomic_DNA"/>
</dbReference>
<reference evidence="1" key="1">
    <citation type="submission" date="2019-04" db="EMBL/GenBank/DDBJ databases">
        <title>Microbes associate with the intestines of laboratory mice.</title>
        <authorList>
            <person name="Navarre W."/>
            <person name="Wong E."/>
            <person name="Huang K."/>
            <person name="Tropini C."/>
            <person name="Ng K."/>
            <person name="Yu B."/>
        </authorList>
    </citation>
    <scope>NUCLEOTIDE SEQUENCE</scope>
    <source>
        <strain evidence="1">NM01_1-7b</strain>
    </source>
</reference>
<protein>
    <submittedName>
        <fullName evidence="1">Response regulator transcription factor</fullName>
    </submittedName>
</protein>
<evidence type="ECO:0000313" key="1">
    <source>
        <dbReference type="EMBL" id="TGY97002.1"/>
    </source>
</evidence>
<comment type="caution">
    <text evidence="1">The sequence shown here is derived from an EMBL/GenBank/DDBJ whole genome shotgun (WGS) entry which is preliminary data.</text>
</comment>
<gene>
    <name evidence="1" type="ORF">E5329_07230</name>
</gene>
<accession>A0AC61RYB0</accession>
<organism evidence="1 2">
    <name type="scientific">Petralouisia muris</name>
    <dbReference type="NCBI Taxonomy" id="3032872"/>
    <lineage>
        <taxon>Bacteria</taxon>
        <taxon>Bacillati</taxon>
        <taxon>Bacillota</taxon>
        <taxon>Clostridia</taxon>
        <taxon>Lachnospirales</taxon>
        <taxon>Lachnospiraceae</taxon>
        <taxon>Petralouisia</taxon>
    </lineage>
</organism>